<dbReference type="SUPFAM" id="SSF51735">
    <property type="entry name" value="NAD(P)-binding Rossmann-fold domains"/>
    <property type="match status" value="1"/>
</dbReference>
<accession>A0A4Q2UGG2</accession>
<dbReference type="Pfam" id="PF00106">
    <property type="entry name" value="adh_short"/>
    <property type="match status" value="1"/>
</dbReference>
<organism evidence="5 6">
    <name type="scientific">Spirosoma sordidisoli</name>
    <dbReference type="NCBI Taxonomy" id="2502893"/>
    <lineage>
        <taxon>Bacteria</taxon>
        <taxon>Pseudomonadati</taxon>
        <taxon>Bacteroidota</taxon>
        <taxon>Cytophagia</taxon>
        <taxon>Cytophagales</taxon>
        <taxon>Cytophagaceae</taxon>
        <taxon>Spirosoma</taxon>
    </lineage>
</organism>
<dbReference type="RefSeq" id="WP_077919559.1">
    <property type="nucleotide sequence ID" value="NZ_SBLB01000005.1"/>
</dbReference>
<dbReference type="GO" id="GO:0004316">
    <property type="term" value="F:3-oxoacyl-[acyl-carrier-protein] reductase (NADPH) activity"/>
    <property type="evidence" value="ECO:0007669"/>
    <property type="project" value="UniProtKB-EC"/>
</dbReference>
<dbReference type="InterPro" id="IPR057326">
    <property type="entry name" value="KR_dom"/>
</dbReference>
<comment type="caution">
    <text evidence="5">The sequence shown here is derived from an EMBL/GenBank/DDBJ whole genome shotgun (WGS) entry which is preliminary data.</text>
</comment>
<dbReference type="PANTHER" id="PTHR42879">
    <property type="entry name" value="3-OXOACYL-(ACYL-CARRIER-PROTEIN) REDUCTASE"/>
    <property type="match status" value="1"/>
</dbReference>
<dbReference type="EC" id="1.1.1.100" evidence="5"/>
<evidence type="ECO:0000256" key="3">
    <source>
        <dbReference type="RuleBase" id="RU000363"/>
    </source>
</evidence>
<dbReference type="InterPro" id="IPR050259">
    <property type="entry name" value="SDR"/>
</dbReference>
<dbReference type="PRINTS" id="PR00080">
    <property type="entry name" value="SDRFAMILY"/>
</dbReference>
<evidence type="ECO:0000259" key="4">
    <source>
        <dbReference type="SMART" id="SM00822"/>
    </source>
</evidence>
<dbReference type="PANTHER" id="PTHR42879:SF2">
    <property type="entry name" value="3-OXOACYL-[ACYL-CARRIER-PROTEIN] REDUCTASE FABG"/>
    <property type="match status" value="1"/>
</dbReference>
<dbReference type="AlphaFoldDB" id="A0A4Q2UGG2"/>
<evidence type="ECO:0000256" key="1">
    <source>
        <dbReference type="ARBA" id="ARBA00006484"/>
    </source>
</evidence>
<proteinExistence type="inferred from homology"/>
<evidence type="ECO:0000313" key="5">
    <source>
        <dbReference type="EMBL" id="RYC68453.1"/>
    </source>
</evidence>
<evidence type="ECO:0000313" key="6">
    <source>
        <dbReference type="Proteomes" id="UP000290407"/>
    </source>
</evidence>
<dbReference type="Gene3D" id="3.40.50.720">
    <property type="entry name" value="NAD(P)-binding Rossmann-like Domain"/>
    <property type="match status" value="1"/>
</dbReference>
<dbReference type="NCBIfam" id="NF004200">
    <property type="entry name" value="PRK05653.1-5"/>
    <property type="match status" value="1"/>
</dbReference>
<name>A0A4Q2UGG2_9BACT</name>
<dbReference type="PRINTS" id="PR00081">
    <property type="entry name" value="GDHRDH"/>
</dbReference>
<dbReference type="FunFam" id="3.40.50.720:FF:000173">
    <property type="entry name" value="3-oxoacyl-[acyl-carrier protein] reductase"/>
    <property type="match status" value="1"/>
</dbReference>
<dbReference type="InterPro" id="IPR002347">
    <property type="entry name" value="SDR_fam"/>
</dbReference>
<reference evidence="5 6" key="1">
    <citation type="submission" date="2019-01" db="EMBL/GenBank/DDBJ databases">
        <title>Spirosoma flava sp. nov., a propanil-degrading bacterium isolated from herbicide-contaminated soil.</title>
        <authorList>
            <person name="Zhang L."/>
            <person name="Jiang J.-D."/>
        </authorList>
    </citation>
    <scope>NUCLEOTIDE SEQUENCE [LARGE SCALE GENOMIC DNA]</scope>
    <source>
        <strain evidence="5 6">TY50</strain>
    </source>
</reference>
<dbReference type="Proteomes" id="UP000290407">
    <property type="component" value="Unassembled WGS sequence"/>
</dbReference>
<evidence type="ECO:0000256" key="2">
    <source>
        <dbReference type="ARBA" id="ARBA00023002"/>
    </source>
</evidence>
<dbReference type="InterPro" id="IPR036291">
    <property type="entry name" value="NAD(P)-bd_dom_sf"/>
</dbReference>
<dbReference type="NCBIfam" id="NF009466">
    <property type="entry name" value="PRK12826.1-2"/>
    <property type="match status" value="1"/>
</dbReference>
<comment type="similarity">
    <text evidence="1 3">Belongs to the short-chain dehydrogenases/reductases (SDR) family.</text>
</comment>
<keyword evidence="6" id="KW-1185">Reference proteome</keyword>
<dbReference type="EMBL" id="SBLB01000005">
    <property type="protein sequence ID" value="RYC68453.1"/>
    <property type="molecule type" value="Genomic_DNA"/>
</dbReference>
<protein>
    <submittedName>
        <fullName evidence="5">3-oxoacyl-ACP reductase FabG</fullName>
        <ecNumber evidence="5">1.1.1.100</ecNumber>
    </submittedName>
</protein>
<gene>
    <name evidence="5" type="primary">fabG</name>
    <name evidence="5" type="ORF">EQG79_19025</name>
</gene>
<keyword evidence="2 5" id="KW-0560">Oxidoreductase</keyword>
<feature type="domain" description="Ketoreductase" evidence="4">
    <location>
        <begin position="6"/>
        <end position="183"/>
    </location>
</feature>
<sequence length="246" mass="26678">METPTKYALVTGGSRGIGRAVCLSLAERGYAVLINYCTNKEAAESVLEAVYEAGGQAELLQFDVSKENEVTEAISGWLSAHPDAALEVLVNNAGLRRDRLMALIERAEWDKVIDTNVGGFFYVTRQVLPRMIRKRYGRIVNVVSLSGIKGAPGQTHYSASKAAVIGATKALAQEVAIKNIAVNAIAPGFIRTEMIADISEDHHKMQIPMRRFGEPEEVAALTAFLSSRECSYLTGQVISINGGLYT</sequence>
<dbReference type="SMART" id="SM00822">
    <property type="entry name" value="PKS_KR"/>
    <property type="match status" value="1"/>
</dbReference>